<dbReference type="Proteomes" id="UP000031668">
    <property type="component" value="Unassembled WGS sequence"/>
</dbReference>
<dbReference type="EMBL" id="JWZT01004760">
    <property type="protein sequence ID" value="KII63190.1"/>
    <property type="molecule type" value="Genomic_DNA"/>
</dbReference>
<proteinExistence type="predicted"/>
<protein>
    <submittedName>
        <fullName evidence="1">Uncharacterized protein</fullName>
    </submittedName>
</protein>
<evidence type="ECO:0000313" key="1">
    <source>
        <dbReference type="EMBL" id="KII63190.1"/>
    </source>
</evidence>
<accession>A0A0C2M869</accession>
<evidence type="ECO:0000313" key="2">
    <source>
        <dbReference type="Proteomes" id="UP000031668"/>
    </source>
</evidence>
<reference evidence="1 2" key="1">
    <citation type="journal article" date="2014" name="Genome Biol. Evol.">
        <title>The genome of the myxosporean Thelohanellus kitauei shows adaptations to nutrient acquisition within its fish host.</title>
        <authorList>
            <person name="Yang Y."/>
            <person name="Xiong J."/>
            <person name="Zhou Z."/>
            <person name="Huo F."/>
            <person name="Miao W."/>
            <person name="Ran C."/>
            <person name="Liu Y."/>
            <person name="Zhang J."/>
            <person name="Feng J."/>
            <person name="Wang M."/>
            <person name="Wang M."/>
            <person name="Wang L."/>
            <person name="Yao B."/>
        </authorList>
    </citation>
    <scope>NUCLEOTIDE SEQUENCE [LARGE SCALE GENOMIC DNA]</scope>
    <source>
        <strain evidence="1">Wuqing</strain>
    </source>
</reference>
<gene>
    <name evidence="1" type="ORF">RF11_07871</name>
</gene>
<name>A0A0C2M869_THEKT</name>
<sequence>MTIPVKQSEIVEALWNHSFSMVEMHKPSQSEGVISLEPSKITLNRSVSDLGDAVFTTFFHFENNLFNQHGLDPIGFVEPHVVHHENTFVYSIGQQLFKNLLEVSTKLYYIELMILWLEECQVSSVPEIRNRPV</sequence>
<comment type="caution">
    <text evidence="1">The sequence shown here is derived from an EMBL/GenBank/DDBJ whole genome shotgun (WGS) entry which is preliminary data.</text>
</comment>
<dbReference type="AlphaFoldDB" id="A0A0C2M869"/>
<organism evidence="1 2">
    <name type="scientific">Thelohanellus kitauei</name>
    <name type="common">Myxosporean</name>
    <dbReference type="NCBI Taxonomy" id="669202"/>
    <lineage>
        <taxon>Eukaryota</taxon>
        <taxon>Metazoa</taxon>
        <taxon>Cnidaria</taxon>
        <taxon>Myxozoa</taxon>
        <taxon>Myxosporea</taxon>
        <taxon>Bivalvulida</taxon>
        <taxon>Platysporina</taxon>
        <taxon>Myxobolidae</taxon>
        <taxon>Thelohanellus</taxon>
    </lineage>
</organism>
<keyword evidence="2" id="KW-1185">Reference proteome</keyword>